<protein>
    <recommendedName>
        <fullName evidence="3">DUF2487 family protein</fullName>
    </recommendedName>
</protein>
<organism evidence="1 2">
    <name type="scientific">Aeribacillus alveayuensis</name>
    <dbReference type="NCBI Taxonomy" id="279215"/>
    <lineage>
        <taxon>Bacteria</taxon>
        <taxon>Bacillati</taxon>
        <taxon>Bacillota</taxon>
        <taxon>Bacilli</taxon>
        <taxon>Bacillales</taxon>
        <taxon>Bacillaceae</taxon>
        <taxon>Aeribacillus</taxon>
    </lineage>
</organism>
<proteinExistence type="predicted"/>
<evidence type="ECO:0008006" key="3">
    <source>
        <dbReference type="Google" id="ProtNLM"/>
    </source>
</evidence>
<dbReference type="Pfam" id="PF10673">
    <property type="entry name" value="DUF2487"/>
    <property type="match status" value="1"/>
</dbReference>
<name>A0ABT9VKR0_9BACI</name>
<gene>
    <name evidence="1" type="ORF">J2S06_000619</name>
</gene>
<sequence>MKWKVKDIDQYLRAKEYVDTAIVPLVPLSFDSDLKQLASKGEFILTLANEMERQLKGRILLLPPYTYLKNHEGDSDKVLKKWKDTIKMHFKHVIFLTTDEKWRGNGDEGWIWVPPVPLEHMDQDLKRKIVQDQLEQILNILLQSWNNS</sequence>
<reference evidence="1 2" key="1">
    <citation type="submission" date="2023-07" db="EMBL/GenBank/DDBJ databases">
        <title>Genomic Encyclopedia of Type Strains, Phase IV (KMG-IV): sequencing the most valuable type-strain genomes for metagenomic binning, comparative biology and taxonomic classification.</title>
        <authorList>
            <person name="Goeker M."/>
        </authorList>
    </citation>
    <scope>NUCLEOTIDE SEQUENCE [LARGE SCALE GENOMIC DNA]</scope>
    <source>
        <strain evidence="1 2">DSM 19092</strain>
    </source>
</reference>
<dbReference type="RefSeq" id="WP_419151249.1">
    <property type="nucleotide sequence ID" value="NZ_JAUSTR010000001.1"/>
</dbReference>
<dbReference type="Proteomes" id="UP001225646">
    <property type="component" value="Unassembled WGS sequence"/>
</dbReference>
<evidence type="ECO:0000313" key="1">
    <source>
        <dbReference type="EMBL" id="MDQ0161549.1"/>
    </source>
</evidence>
<dbReference type="EMBL" id="JAUSTR010000001">
    <property type="protein sequence ID" value="MDQ0161549.1"/>
    <property type="molecule type" value="Genomic_DNA"/>
</dbReference>
<keyword evidence="2" id="KW-1185">Reference proteome</keyword>
<evidence type="ECO:0000313" key="2">
    <source>
        <dbReference type="Proteomes" id="UP001225646"/>
    </source>
</evidence>
<comment type="caution">
    <text evidence="1">The sequence shown here is derived from an EMBL/GenBank/DDBJ whole genome shotgun (WGS) entry which is preliminary data.</text>
</comment>
<accession>A0ABT9VKR0</accession>
<dbReference type="InterPro" id="IPR019615">
    <property type="entry name" value="DUF2487"/>
</dbReference>